<dbReference type="Pfam" id="PF00271">
    <property type="entry name" value="Helicase_C"/>
    <property type="match status" value="1"/>
</dbReference>
<feature type="region of interest" description="Disordered" evidence="11">
    <location>
        <begin position="1"/>
        <end position="107"/>
    </location>
</feature>
<evidence type="ECO:0000256" key="2">
    <source>
        <dbReference type="ARBA" id="ARBA00022801"/>
    </source>
</evidence>
<dbReference type="GO" id="GO:0003724">
    <property type="term" value="F:RNA helicase activity"/>
    <property type="evidence" value="ECO:0007669"/>
    <property type="project" value="UniProtKB-EC"/>
</dbReference>
<evidence type="ECO:0000256" key="5">
    <source>
        <dbReference type="ARBA" id="ARBA00023242"/>
    </source>
</evidence>
<evidence type="ECO:0000256" key="4">
    <source>
        <dbReference type="ARBA" id="ARBA00022884"/>
    </source>
</evidence>
<dbReference type="GO" id="GO:0003723">
    <property type="term" value="F:RNA binding"/>
    <property type="evidence" value="ECO:0007669"/>
    <property type="project" value="UniProtKB-UniRule"/>
</dbReference>
<keyword evidence="2 10" id="KW-0378">Hydrolase</keyword>
<dbReference type="PANTHER" id="PTHR24031">
    <property type="entry name" value="RNA HELICASE"/>
    <property type="match status" value="1"/>
</dbReference>
<feature type="domain" description="Helicase C-terminal" evidence="13">
    <location>
        <begin position="481"/>
        <end position="639"/>
    </location>
</feature>
<dbReference type="GO" id="GO:0016787">
    <property type="term" value="F:hydrolase activity"/>
    <property type="evidence" value="ECO:0007669"/>
    <property type="project" value="UniProtKB-KW"/>
</dbReference>
<keyword evidence="15" id="KW-1185">Reference proteome</keyword>
<evidence type="ECO:0000256" key="8">
    <source>
        <dbReference type="ARBA" id="ARBA00024367"/>
    </source>
</evidence>
<dbReference type="EC" id="3.6.4.13" evidence="10"/>
<comment type="subunit">
    <text evidence="8">Interacts with the U3 snoRNA and is associated with the 90S and 40S pre-ribosomes.</text>
</comment>
<dbReference type="PROSITE" id="PS51194">
    <property type="entry name" value="HELICASE_CTER"/>
    <property type="match status" value="1"/>
</dbReference>
<feature type="region of interest" description="Disordered" evidence="11">
    <location>
        <begin position="309"/>
        <end position="336"/>
    </location>
</feature>
<feature type="compositionally biased region" description="Basic and acidic residues" evidence="11">
    <location>
        <begin position="715"/>
        <end position="725"/>
    </location>
</feature>
<dbReference type="InParanoid" id="A0A1E1L094"/>
<evidence type="ECO:0000259" key="12">
    <source>
        <dbReference type="PROSITE" id="PS51192"/>
    </source>
</evidence>
<dbReference type="SMART" id="SM00490">
    <property type="entry name" value="HELICc"/>
    <property type="match status" value="1"/>
</dbReference>
<evidence type="ECO:0000256" key="1">
    <source>
        <dbReference type="ARBA" id="ARBA00022741"/>
    </source>
</evidence>
<proteinExistence type="inferred from homology"/>
<comment type="caution">
    <text evidence="14">The sequence shown here is derived from an EMBL/GenBank/DDBJ whole genome shotgun (WGS) entry which is preliminary data.</text>
</comment>
<dbReference type="Gene3D" id="3.40.50.300">
    <property type="entry name" value="P-loop containing nucleotide triphosphate hydrolases"/>
    <property type="match status" value="2"/>
</dbReference>
<evidence type="ECO:0000256" key="7">
    <source>
        <dbReference type="ARBA" id="ARBA00024355"/>
    </source>
</evidence>
<keyword evidence="3 10" id="KW-0067">ATP-binding</keyword>
<comment type="domain">
    <text evidence="10">The Q motif is unique to and characteristic of the DEAD box family of RNA helicases and controls ATP binding and hydrolysis.</text>
</comment>
<comment type="similarity">
    <text evidence="7">Belongs to the DEAD box helicase family. DDX52/ROK1 subfamily.</text>
</comment>
<comment type="catalytic activity">
    <reaction evidence="9 10">
        <text>ATP + H2O = ADP + phosphate + H(+)</text>
        <dbReference type="Rhea" id="RHEA:13065"/>
        <dbReference type="ChEBI" id="CHEBI:15377"/>
        <dbReference type="ChEBI" id="CHEBI:15378"/>
        <dbReference type="ChEBI" id="CHEBI:30616"/>
        <dbReference type="ChEBI" id="CHEBI:43474"/>
        <dbReference type="ChEBI" id="CHEBI:456216"/>
        <dbReference type="EC" id="3.6.4.13"/>
    </reaction>
</comment>
<dbReference type="Pfam" id="PF00270">
    <property type="entry name" value="DEAD"/>
    <property type="match status" value="1"/>
</dbReference>
<gene>
    <name evidence="14" type="ORF">RCO7_05589</name>
</gene>
<evidence type="ECO:0000313" key="14">
    <source>
        <dbReference type="EMBL" id="CZT03919.1"/>
    </source>
</evidence>
<dbReference type="GO" id="GO:0030490">
    <property type="term" value="P:maturation of SSU-rRNA"/>
    <property type="evidence" value="ECO:0007669"/>
    <property type="project" value="InterPro"/>
</dbReference>
<dbReference type="CDD" id="cd18787">
    <property type="entry name" value="SF2_C_DEAD"/>
    <property type="match status" value="1"/>
</dbReference>
<dbReference type="EMBL" id="FJUW01000030">
    <property type="protein sequence ID" value="CZT03919.1"/>
    <property type="molecule type" value="Genomic_DNA"/>
</dbReference>
<dbReference type="InterPro" id="IPR011545">
    <property type="entry name" value="DEAD/DEAH_box_helicase_dom"/>
</dbReference>
<dbReference type="SMART" id="SM00487">
    <property type="entry name" value="DEXDc"/>
    <property type="match status" value="1"/>
</dbReference>
<dbReference type="InterPro" id="IPR001650">
    <property type="entry name" value="Helicase_C-like"/>
</dbReference>
<dbReference type="GO" id="GO:0005524">
    <property type="term" value="F:ATP binding"/>
    <property type="evidence" value="ECO:0007669"/>
    <property type="project" value="UniProtKB-UniRule"/>
</dbReference>
<keyword evidence="1 10" id="KW-0547">Nucleotide-binding</keyword>
<name>A0A1E1L094_9HELO</name>
<feature type="compositionally biased region" description="Basic and acidic residues" evidence="11">
    <location>
        <begin position="687"/>
        <end position="696"/>
    </location>
</feature>
<organism evidence="14 15">
    <name type="scientific">Rhynchosporium graminicola</name>
    <dbReference type="NCBI Taxonomy" id="2792576"/>
    <lineage>
        <taxon>Eukaryota</taxon>
        <taxon>Fungi</taxon>
        <taxon>Dikarya</taxon>
        <taxon>Ascomycota</taxon>
        <taxon>Pezizomycotina</taxon>
        <taxon>Leotiomycetes</taxon>
        <taxon>Helotiales</taxon>
        <taxon>Ploettnerulaceae</taxon>
        <taxon>Rhynchosporium</taxon>
    </lineage>
</organism>
<dbReference type="CDD" id="cd17957">
    <property type="entry name" value="DEADc_DDX52"/>
    <property type="match status" value="1"/>
</dbReference>
<protein>
    <recommendedName>
        <fullName evidence="10">ATP-dependent RNA helicase</fullName>
        <ecNumber evidence="10">3.6.4.13</ecNumber>
    </recommendedName>
</protein>
<dbReference type="SUPFAM" id="SSF52540">
    <property type="entry name" value="P-loop containing nucleoside triphosphate hydrolases"/>
    <property type="match status" value="1"/>
</dbReference>
<evidence type="ECO:0000256" key="9">
    <source>
        <dbReference type="ARBA" id="ARBA00047984"/>
    </source>
</evidence>
<evidence type="ECO:0000256" key="11">
    <source>
        <dbReference type="SAM" id="MobiDB-lite"/>
    </source>
</evidence>
<evidence type="ECO:0000256" key="10">
    <source>
        <dbReference type="RuleBase" id="RU365068"/>
    </source>
</evidence>
<dbReference type="AlphaFoldDB" id="A0A1E1L094"/>
<evidence type="ECO:0000256" key="6">
    <source>
        <dbReference type="ARBA" id="ARBA00024310"/>
    </source>
</evidence>
<evidence type="ECO:0000259" key="13">
    <source>
        <dbReference type="PROSITE" id="PS51194"/>
    </source>
</evidence>
<dbReference type="InterPro" id="IPR014001">
    <property type="entry name" value="Helicase_ATP-bd"/>
</dbReference>
<dbReference type="InterPro" id="IPR027417">
    <property type="entry name" value="P-loop_NTPase"/>
</dbReference>
<dbReference type="InterPro" id="IPR044764">
    <property type="entry name" value="DDX52/Rok1_DEADc"/>
</dbReference>
<sequence length="734" mass="79832">MDILKILSRSTKRPNKSSTSSTTPAKLPSAGVSANPQLYHDAIPDSRGKKRKRGAAQVEEQTALKEEDEDVDFFAPKATAPKAKKTRPEEADNATKTQPSTEGKLLDQDECRQILKSHRLKITLLPSGRAAEKKIKKSKSGKENISKKVVKEEIRQLFPQPLMAFGDLKSVYDISGRMAENLVQQGYKIPTEVQMASLPFLLRPDIALGDCDLGEEEVDLLAVAPTGSGKTLAFLIPIVDKIIQRRRGKEEKEKGEHEWEAVVVVPTKELATQIVNEAKILSLGTGVKVVGMRKGMRIVEVGVITNTKADENASSSEEEEEEDEKEKKSTQAQPVSKGDILITTPGLLLSALSTGNPSKHASLPNIRTLVLDEADVLLDPLFKDQTLTIWSSCTSPLLRVTLWSATMGSSIESLAHSTITTRRTDLSLPVTPILRLVVGLKDSAIPNITHYLTYAATEPGKLLALRQLLHPTSSSSSLSKNSTKTVPVLRPPFLVFTQTIPRATALHSELLYDIPSSAGGSSRIAVLHSSLTSTARSAVMSRFRSGEIWVLITTDILSRGIDFRGVNGVVNYDVPNSGASYIHRVGRTGRGGREGGVAVTFYTKEDIPYVRDIANIIAASEKQAGKSSGDSQKWLLDMLPKVGKEDKKKLKLYGVEARRGGLGVKEKEDGKGKGKGKGKMLISTKSGYERKLENNRKGAIQGSRRRAQLEASGDGEEKPGQKVADEGEWGGIDE</sequence>
<dbReference type="PROSITE" id="PS51192">
    <property type="entry name" value="HELICASE_ATP_BIND_1"/>
    <property type="match status" value="1"/>
</dbReference>
<dbReference type="Proteomes" id="UP000178129">
    <property type="component" value="Unassembled WGS sequence"/>
</dbReference>
<evidence type="ECO:0000256" key="3">
    <source>
        <dbReference type="ARBA" id="ARBA00022840"/>
    </source>
</evidence>
<comment type="function">
    <text evidence="6">ATP-dependent RNA helicase involved in 40S ribosomal subunit biogenesis. Required for the processing and cleavage of 35S pre-rRNA at sites A0, A1, and A2, leading to mature 18S rRNA.</text>
</comment>
<keyword evidence="10 14" id="KW-0347">Helicase</keyword>
<keyword evidence="5" id="KW-0539">Nucleus</keyword>
<accession>A0A1E1L094</accession>
<keyword evidence="4 10" id="KW-0694">RNA-binding</keyword>
<feature type="region of interest" description="Disordered" evidence="11">
    <location>
        <begin position="664"/>
        <end position="734"/>
    </location>
</feature>
<reference evidence="15" key="1">
    <citation type="submission" date="2016-03" db="EMBL/GenBank/DDBJ databases">
        <authorList>
            <person name="Ploux O."/>
        </authorList>
    </citation>
    <scope>NUCLEOTIDE SEQUENCE [LARGE SCALE GENOMIC DNA]</scope>
    <source>
        <strain evidence="15">UK7</strain>
    </source>
</reference>
<dbReference type="STRING" id="914237.A0A1E1L094"/>
<comment type="function">
    <text evidence="10">RNA helicase.</text>
</comment>
<dbReference type="FunCoup" id="A0A1E1L094">
    <property type="interactions" value="1015"/>
</dbReference>
<evidence type="ECO:0000313" key="15">
    <source>
        <dbReference type="Proteomes" id="UP000178129"/>
    </source>
</evidence>
<feature type="domain" description="Helicase ATP-binding" evidence="12">
    <location>
        <begin position="211"/>
        <end position="425"/>
    </location>
</feature>